<dbReference type="STRING" id="665467.SAMN02982931_00195"/>
<evidence type="ECO:0000313" key="4">
    <source>
        <dbReference type="Proteomes" id="UP000199071"/>
    </source>
</evidence>
<evidence type="ECO:0000256" key="2">
    <source>
        <dbReference type="SAM" id="Phobius"/>
    </source>
</evidence>
<evidence type="ECO:0000313" key="3">
    <source>
        <dbReference type="EMBL" id="SDB03636.1"/>
    </source>
</evidence>
<dbReference type="Proteomes" id="UP000199071">
    <property type="component" value="Unassembled WGS sequence"/>
</dbReference>
<dbReference type="AlphaFoldDB" id="A0A1G6A5R8"/>
<organism evidence="3 4">
    <name type="scientific">Bauldia litoralis</name>
    <dbReference type="NCBI Taxonomy" id="665467"/>
    <lineage>
        <taxon>Bacteria</taxon>
        <taxon>Pseudomonadati</taxon>
        <taxon>Pseudomonadota</taxon>
        <taxon>Alphaproteobacteria</taxon>
        <taxon>Hyphomicrobiales</taxon>
        <taxon>Kaistiaceae</taxon>
        <taxon>Bauldia</taxon>
    </lineage>
</organism>
<feature type="transmembrane region" description="Helical" evidence="2">
    <location>
        <begin position="33"/>
        <end position="59"/>
    </location>
</feature>
<feature type="transmembrane region" description="Helical" evidence="2">
    <location>
        <begin position="66"/>
        <end position="85"/>
    </location>
</feature>
<dbReference type="EMBL" id="FMXQ01000001">
    <property type="protein sequence ID" value="SDB03636.1"/>
    <property type="molecule type" value="Genomic_DNA"/>
</dbReference>
<protein>
    <submittedName>
        <fullName evidence="3">Putative Holin-X, holin superfamily III</fullName>
    </submittedName>
</protein>
<dbReference type="RefSeq" id="WP_090874345.1">
    <property type="nucleotide sequence ID" value="NZ_FMXQ01000001.1"/>
</dbReference>
<feature type="region of interest" description="Disordered" evidence="1">
    <location>
        <begin position="91"/>
        <end position="119"/>
    </location>
</feature>
<keyword evidence="4" id="KW-1185">Reference proteome</keyword>
<keyword evidence="2" id="KW-1133">Transmembrane helix</keyword>
<gene>
    <name evidence="3" type="ORF">SAMN02982931_00195</name>
</gene>
<keyword evidence="2" id="KW-0472">Membrane</keyword>
<proteinExistence type="predicted"/>
<keyword evidence="2" id="KW-0812">Transmembrane</keyword>
<reference evidence="3 4" key="1">
    <citation type="submission" date="2016-10" db="EMBL/GenBank/DDBJ databases">
        <authorList>
            <person name="de Groot N.N."/>
        </authorList>
    </citation>
    <scope>NUCLEOTIDE SEQUENCE [LARGE SCALE GENOMIC DNA]</scope>
    <source>
        <strain evidence="3 4">ATCC 35022</strain>
    </source>
</reference>
<evidence type="ECO:0000256" key="1">
    <source>
        <dbReference type="SAM" id="MobiDB-lite"/>
    </source>
</evidence>
<sequence length="143" mass="14941">MNLGGVLKAASLGVSVARNEAKAAIARAVTNAAFAAGVGILAIFAFAFGLATFTVWLAHEIGTVPALGYIALGFLVLTIIVFIVWRVSTREKKPPPRAESPLAAAFNEQPRRAGEEPPPGSAIGSLGVVALVGFLMARQIFRR</sequence>
<accession>A0A1G6A5R8</accession>
<name>A0A1G6A5R8_9HYPH</name>